<evidence type="ECO:0000313" key="4">
    <source>
        <dbReference type="EMBL" id="WAH38160.1"/>
    </source>
</evidence>
<protein>
    <recommendedName>
        <fullName evidence="3">HTH-type transcriptional regulator NsrR</fullName>
    </recommendedName>
</protein>
<accession>A0ABY6Z5M1</accession>
<keyword evidence="5" id="KW-1185">Reference proteome</keyword>
<dbReference type="Pfam" id="PF02082">
    <property type="entry name" value="Rrf2"/>
    <property type="match status" value="1"/>
</dbReference>
<name>A0ABY6Z5M1_9BACL</name>
<comment type="cofactor">
    <cofactor evidence="2">
        <name>[2Fe-2S] cluster</name>
        <dbReference type="ChEBI" id="CHEBI:190135"/>
    </cofactor>
</comment>
<keyword evidence="1" id="KW-0238">DNA-binding</keyword>
<dbReference type="PANTHER" id="PTHR33221">
    <property type="entry name" value="WINGED HELIX-TURN-HELIX TRANSCRIPTIONAL REGULATOR, RRF2 FAMILY"/>
    <property type="match status" value="1"/>
</dbReference>
<dbReference type="EMBL" id="CP104064">
    <property type="protein sequence ID" value="WAH38160.1"/>
    <property type="molecule type" value="Genomic_DNA"/>
</dbReference>
<dbReference type="Gene3D" id="1.10.10.10">
    <property type="entry name" value="Winged helix-like DNA-binding domain superfamily/Winged helix DNA-binding domain"/>
    <property type="match status" value="1"/>
</dbReference>
<evidence type="ECO:0000256" key="1">
    <source>
        <dbReference type="ARBA" id="ARBA00023125"/>
    </source>
</evidence>
<dbReference type="Proteomes" id="UP001164803">
    <property type="component" value="Chromosome"/>
</dbReference>
<dbReference type="PANTHER" id="PTHR33221:SF4">
    <property type="entry name" value="HTH-TYPE TRANSCRIPTIONAL REPRESSOR NSRR"/>
    <property type="match status" value="1"/>
</dbReference>
<evidence type="ECO:0000256" key="3">
    <source>
        <dbReference type="ARBA" id="ARBA00040173"/>
    </source>
</evidence>
<gene>
    <name evidence="4" type="ORF">NZD86_06645</name>
</gene>
<dbReference type="InterPro" id="IPR000944">
    <property type="entry name" value="Tscrpt_reg_Rrf2"/>
</dbReference>
<dbReference type="InterPro" id="IPR036390">
    <property type="entry name" value="WH_DNA-bd_sf"/>
</dbReference>
<dbReference type="InterPro" id="IPR036388">
    <property type="entry name" value="WH-like_DNA-bd_sf"/>
</dbReference>
<sequence>MNLTRFTDYSLRVLLYVAVQPEDRLSNIQEISKIYHISNNHLMKTVHRLGQMGLVHTVRGRNGGFRLAKNPEEINIGWVVRQTEENWDVVECFDETNGFCVINPACRLKRVLAEALDAFFSVLDGYTLADLIVNRSSLQDLLLTTSPEVE</sequence>
<organism evidence="4 5">
    <name type="scientific">Alicyclobacillus dauci</name>
    <dbReference type="NCBI Taxonomy" id="1475485"/>
    <lineage>
        <taxon>Bacteria</taxon>
        <taxon>Bacillati</taxon>
        <taxon>Bacillota</taxon>
        <taxon>Bacilli</taxon>
        <taxon>Bacillales</taxon>
        <taxon>Alicyclobacillaceae</taxon>
        <taxon>Alicyclobacillus</taxon>
    </lineage>
</organism>
<dbReference type="PROSITE" id="PS01332">
    <property type="entry name" value="HTH_RRF2_1"/>
    <property type="match status" value="1"/>
</dbReference>
<dbReference type="PROSITE" id="PS51197">
    <property type="entry name" value="HTH_RRF2_2"/>
    <property type="match status" value="1"/>
</dbReference>
<evidence type="ECO:0000313" key="5">
    <source>
        <dbReference type="Proteomes" id="UP001164803"/>
    </source>
</evidence>
<dbReference type="SUPFAM" id="SSF46785">
    <property type="entry name" value="Winged helix' DNA-binding domain"/>
    <property type="match status" value="1"/>
</dbReference>
<proteinExistence type="predicted"/>
<dbReference type="NCBIfam" id="TIGR00738">
    <property type="entry name" value="rrf2_super"/>
    <property type="match status" value="1"/>
</dbReference>
<evidence type="ECO:0000256" key="2">
    <source>
        <dbReference type="ARBA" id="ARBA00034078"/>
    </source>
</evidence>
<dbReference type="InterPro" id="IPR030489">
    <property type="entry name" value="TR_Rrf2-type_CS"/>
</dbReference>
<reference evidence="4" key="1">
    <citation type="submission" date="2022-08" db="EMBL/GenBank/DDBJ databases">
        <title>Alicyclobacillus dauci DSM2870, complete genome.</title>
        <authorList>
            <person name="Wang Q."/>
            <person name="Cai R."/>
            <person name="Wang Z."/>
        </authorList>
    </citation>
    <scope>NUCLEOTIDE SEQUENCE</scope>
    <source>
        <strain evidence="4">DSM 28700</strain>
    </source>
</reference>
<dbReference type="RefSeq" id="WP_268045720.1">
    <property type="nucleotide sequence ID" value="NZ_CP104064.1"/>
</dbReference>